<organism evidence="2 3">
    <name type="scientific">Salimicrobium jeotgali</name>
    <dbReference type="NCBI Taxonomy" id="1230341"/>
    <lineage>
        <taxon>Bacteria</taxon>
        <taxon>Bacillati</taxon>
        <taxon>Bacillota</taxon>
        <taxon>Bacilli</taxon>
        <taxon>Bacillales</taxon>
        <taxon>Bacillaceae</taxon>
        <taxon>Salimicrobium</taxon>
    </lineage>
</organism>
<protein>
    <submittedName>
        <fullName evidence="2">Uncharacterized protein</fullName>
    </submittedName>
</protein>
<evidence type="ECO:0000313" key="4">
    <source>
        <dbReference type="Proteomes" id="UP000092654"/>
    </source>
</evidence>
<gene>
    <name evidence="1" type="ORF">AAV35_011290</name>
    <name evidence="2" type="ORF">MJ3_11525</name>
</gene>
<evidence type="ECO:0000313" key="3">
    <source>
        <dbReference type="Proteomes" id="UP000011746"/>
    </source>
</evidence>
<dbReference type="RefSeq" id="WP_008591786.1">
    <property type="nucleotide sequence ID" value="NZ_AMPQ01000026.1"/>
</dbReference>
<name>K2GK67_9BACI</name>
<reference evidence="1" key="3">
    <citation type="submission" date="2016-11" db="EMBL/GenBank/DDBJ databases">
        <title>Salimicrobium jeotgali MJ3, isolated from Myulchi jeot, a traditional Korean fermented seafood.</title>
        <authorList>
            <person name="Kim K.H."/>
            <person name="Jeon C.O."/>
            <person name="Jin H.M."/>
        </authorList>
    </citation>
    <scope>NUCLEOTIDE SEQUENCE</scope>
    <source>
        <strain evidence="1">MJ3</strain>
    </source>
</reference>
<dbReference type="AlphaFoldDB" id="K2GK67"/>
<accession>K2GK67</accession>
<keyword evidence="3" id="KW-1185">Reference proteome</keyword>
<proteinExistence type="predicted"/>
<sequence length="124" mass="13810">MNNVPPNGLTQDEYDNSLAWYNHYRDLVADGDNIHYASSLDNSSEHMGFLDEKLNGGDLTDSGHDVTIAVKTIGYNIIYASEDLQAEKGGFTEQAKTGMYEAEQTIIDTLELDVEPVAYNIESW</sequence>
<dbReference type="Proteomes" id="UP000011746">
    <property type="component" value="Unassembled WGS sequence"/>
</dbReference>
<dbReference type="KEGG" id="sje:AAV35_011290"/>
<dbReference type="EMBL" id="AMPQ01000026">
    <property type="protein sequence ID" value="EKE30829.1"/>
    <property type="molecule type" value="Genomic_DNA"/>
</dbReference>
<evidence type="ECO:0000313" key="2">
    <source>
        <dbReference type="EMBL" id="EKE30829.1"/>
    </source>
</evidence>
<evidence type="ECO:0000313" key="1">
    <source>
        <dbReference type="EMBL" id="AKG05304.1"/>
    </source>
</evidence>
<reference evidence="2 3" key="1">
    <citation type="journal article" date="2012" name="J. Bacteriol.">
        <title>Draft Genome Sequence of Salimicrobium sp. Strain MJ3, Isolated from Myulchi-Jeot, Korean Fermented Seafood.</title>
        <authorList>
            <person name="Lee S.H."/>
            <person name="Jung J.Y."/>
            <person name="Jeon C.O."/>
        </authorList>
    </citation>
    <scope>NUCLEOTIDE SEQUENCE [LARGE SCALE GENOMIC DNA]</scope>
    <source>
        <strain evidence="2 3">MJ3</strain>
    </source>
</reference>
<reference evidence="4" key="2">
    <citation type="submission" date="2015-06" db="EMBL/GenBank/DDBJ databases">
        <title>Salimicrobium jeotgali MJ3, isolated from Myulchi jeot, a traditional Korean fermented seafood.</title>
        <authorList>
            <person name="Kim K.H."/>
            <person name="Jeon C.O."/>
            <person name="Jin H.M."/>
        </authorList>
    </citation>
    <scope>NUCLEOTIDE SEQUENCE [LARGE SCALE GENOMIC DNA]</scope>
    <source>
        <strain evidence="4">MJ3</strain>
    </source>
</reference>
<dbReference type="Proteomes" id="UP000092654">
    <property type="component" value="Chromosome"/>
</dbReference>
<dbReference type="EMBL" id="CP011361">
    <property type="protein sequence ID" value="AKG05304.1"/>
    <property type="molecule type" value="Genomic_DNA"/>
</dbReference>